<evidence type="ECO:0000259" key="1">
    <source>
        <dbReference type="Pfam" id="PF05699"/>
    </source>
</evidence>
<dbReference type="SUPFAM" id="SSF53098">
    <property type="entry name" value="Ribonuclease H-like"/>
    <property type="match status" value="1"/>
</dbReference>
<name>A0AAV0VRE1_9HEMI</name>
<gene>
    <name evidence="2" type="ORF">MEUPH1_LOCUS2344</name>
</gene>
<sequence>MEESRNTTIQERADIFVQKSLKNVFPMLFKLFRLFFTIPMNSASCERSFSCLRRLKTYTRNKIGQERLSSLALLAIERSIEVNISKVIDDFNLSQKRRLNFV</sequence>
<reference evidence="2 3" key="1">
    <citation type="submission" date="2023-01" db="EMBL/GenBank/DDBJ databases">
        <authorList>
            <person name="Whitehead M."/>
        </authorList>
    </citation>
    <scope>NUCLEOTIDE SEQUENCE [LARGE SCALE GENOMIC DNA]</scope>
</reference>
<dbReference type="AlphaFoldDB" id="A0AAV0VRE1"/>
<keyword evidence="3" id="KW-1185">Reference proteome</keyword>
<accession>A0AAV0VRE1</accession>
<dbReference type="EMBL" id="CARXXK010000001">
    <property type="protein sequence ID" value="CAI6345313.1"/>
    <property type="molecule type" value="Genomic_DNA"/>
</dbReference>
<dbReference type="InterPro" id="IPR052958">
    <property type="entry name" value="IFN-induced_PKR_regulator"/>
</dbReference>
<proteinExistence type="predicted"/>
<feature type="domain" description="HAT C-terminal dimerisation" evidence="1">
    <location>
        <begin position="22"/>
        <end position="78"/>
    </location>
</feature>
<evidence type="ECO:0000313" key="3">
    <source>
        <dbReference type="Proteomes" id="UP001160148"/>
    </source>
</evidence>
<dbReference type="Proteomes" id="UP001160148">
    <property type="component" value="Unassembled WGS sequence"/>
</dbReference>
<dbReference type="Pfam" id="PF05699">
    <property type="entry name" value="Dimer_Tnp_hAT"/>
    <property type="match status" value="1"/>
</dbReference>
<comment type="caution">
    <text evidence="2">The sequence shown here is derived from an EMBL/GenBank/DDBJ whole genome shotgun (WGS) entry which is preliminary data.</text>
</comment>
<dbReference type="PANTHER" id="PTHR46289">
    <property type="entry name" value="52 KDA REPRESSOR OF THE INHIBITOR OF THE PROTEIN KINASE-LIKE PROTEIN-RELATED"/>
    <property type="match status" value="1"/>
</dbReference>
<organism evidence="2 3">
    <name type="scientific">Macrosiphum euphorbiae</name>
    <name type="common">potato aphid</name>
    <dbReference type="NCBI Taxonomy" id="13131"/>
    <lineage>
        <taxon>Eukaryota</taxon>
        <taxon>Metazoa</taxon>
        <taxon>Ecdysozoa</taxon>
        <taxon>Arthropoda</taxon>
        <taxon>Hexapoda</taxon>
        <taxon>Insecta</taxon>
        <taxon>Pterygota</taxon>
        <taxon>Neoptera</taxon>
        <taxon>Paraneoptera</taxon>
        <taxon>Hemiptera</taxon>
        <taxon>Sternorrhyncha</taxon>
        <taxon>Aphidomorpha</taxon>
        <taxon>Aphidoidea</taxon>
        <taxon>Aphididae</taxon>
        <taxon>Macrosiphini</taxon>
        <taxon>Macrosiphum</taxon>
    </lineage>
</organism>
<dbReference type="InterPro" id="IPR012337">
    <property type="entry name" value="RNaseH-like_sf"/>
</dbReference>
<dbReference type="PANTHER" id="PTHR46289:SF14">
    <property type="entry name" value="DUF4371 DOMAIN-CONTAINING PROTEIN"/>
    <property type="match status" value="1"/>
</dbReference>
<dbReference type="InterPro" id="IPR008906">
    <property type="entry name" value="HATC_C_dom"/>
</dbReference>
<dbReference type="GO" id="GO:0046983">
    <property type="term" value="F:protein dimerization activity"/>
    <property type="evidence" value="ECO:0007669"/>
    <property type="project" value="InterPro"/>
</dbReference>
<protein>
    <recommendedName>
        <fullName evidence="1">HAT C-terminal dimerisation domain-containing protein</fullName>
    </recommendedName>
</protein>
<evidence type="ECO:0000313" key="2">
    <source>
        <dbReference type="EMBL" id="CAI6345313.1"/>
    </source>
</evidence>